<dbReference type="InterPro" id="IPR033989">
    <property type="entry name" value="CD209-like_CTLD"/>
</dbReference>
<accession>A0AA88MNT7</accession>
<evidence type="ECO:0000313" key="5">
    <source>
        <dbReference type="Proteomes" id="UP001187415"/>
    </source>
</evidence>
<dbReference type="PROSITE" id="PS00615">
    <property type="entry name" value="C_TYPE_LECTIN_1"/>
    <property type="match status" value="1"/>
</dbReference>
<dbReference type="Pfam" id="PF00059">
    <property type="entry name" value="Lectin_C"/>
    <property type="match status" value="1"/>
</dbReference>
<evidence type="ECO:0000256" key="1">
    <source>
        <dbReference type="ARBA" id="ARBA00022734"/>
    </source>
</evidence>
<dbReference type="InterPro" id="IPR018378">
    <property type="entry name" value="C-type_lectin_CS"/>
</dbReference>
<dbReference type="InterPro" id="IPR001304">
    <property type="entry name" value="C-type_lectin-like"/>
</dbReference>
<protein>
    <recommendedName>
        <fullName evidence="3">C-type lectin domain-containing protein</fullName>
    </recommendedName>
</protein>
<reference evidence="4" key="1">
    <citation type="submission" date="2023-07" db="EMBL/GenBank/DDBJ databases">
        <title>Chromosome-level Genome Assembly of Striped Snakehead (Channa striata).</title>
        <authorList>
            <person name="Liu H."/>
        </authorList>
    </citation>
    <scope>NUCLEOTIDE SEQUENCE</scope>
    <source>
        <strain evidence="4">Gz</strain>
        <tissue evidence="4">Muscle</tissue>
    </source>
</reference>
<dbReference type="GO" id="GO:0030246">
    <property type="term" value="F:carbohydrate binding"/>
    <property type="evidence" value="ECO:0007669"/>
    <property type="project" value="UniProtKB-KW"/>
</dbReference>
<gene>
    <name evidence="4" type="ORF">Q5P01_013925</name>
</gene>
<dbReference type="EMBL" id="JAUPFM010000010">
    <property type="protein sequence ID" value="KAK2840185.1"/>
    <property type="molecule type" value="Genomic_DNA"/>
</dbReference>
<dbReference type="SUPFAM" id="SSF56436">
    <property type="entry name" value="C-type lectin-like"/>
    <property type="match status" value="1"/>
</dbReference>
<proteinExistence type="predicted"/>
<keyword evidence="2" id="KW-1015">Disulfide bond</keyword>
<dbReference type="CDD" id="cd03590">
    <property type="entry name" value="CLECT_DC-SIGN_like"/>
    <property type="match status" value="1"/>
</dbReference>
<dbReference type="InterPro" id="IPR016186">
    <property type="entry name" value="C-type_lectin-like/link_sf"/>
</dbReference>
<sequence>MTKDRDRLQSLTNKSCPVGWTMFSGSFYFLSSLSDSWTNARRDCQNKGADLVVIDSLKEQNFLSELINVDTWIGLSDRDKEGTWKWVDESPLIFTNWDNGEPNNLKPDGEDCAEIRVQKGHKWNDKPCELSQRWICEKKCNTGK</sequence>
<keyword evidence="1" id="KW-0430">Lectin</keyword>
<feature type="domain" description="C-type lectin" evidence="3">
    <location>
        <begin position="23"/>
        <end position="137"/>
    </location>
</feature>
<dbReference type="Proteomes" id="UP001187415">
    <property type="component" value="Unassembled WGS sequence"/>
</dbReference>
<evidence type="ECO:0000259" key="3">
    <source>
        <dbReference type="PROSITE" id="PS50041"/>
    </source>
</evidence>
<dbReference type="InterPro" id="IPR050111">
    <property type="entry name" value="C-type_lectin/snaclec_domain"/>
</dbReference>
<evidence type="ECO:0000313" key="4">
    <source>
        <dbReference type="EMBL" id="KAK2840185.1"/>
    </source>
</evidence>
<dbReference type="SMART" id="SM00034">
    <property type="entry name" value="CLECT"/>
    <property type="match status" value="1"/>
</dbReference>
<dbReference type="AlphaFoldDB" id="A0AA88MNT7"/>
<keyword evidence="5" id="KW-1185">Reference proteome</keyword>
<dbReference type="PROSITE" id="PS50041">
    <property type="entry name" value="C_TYPE_LECTIN_2"/>
    <property type="match status" value="1"/>
</dbReference>
<dbReference type="Gene3D" id="3.10.100.10">
    <property type="entry name" value="Mannose-Binding Protein A, subunit A"/>
    <property type="match status" value="1"/>
</dbReference>
<comment type="caution">
    <text evidence="4">The sequence shown here is derived from an EMBL/GenBank/DDBJ whole genome shotgun (WGS) entry which is preliminary data.</text>
</comment>
<dbReference type="PANTHER" id="PTHR22803">
    <property type="entry name" value="MANNOSE, PHOSPHOLIPASE, LECTIN RECEPTOR RELATED"/>
    <property type="match status" value="1"/>
</dbReference>
<evidence type="ECO:0000256" key="2">
    <source>
        <dbReference type="ARBA" id="ARBA00023157"/>
    </source>
</evidence>
<dbReference type="InterPro" id="IPR016187">
    <property type="entry name" value="CTDL_fold"/>
</dbReference>
<organism evidence="4 5">
    <name type="scientific">Channa striata</name>
    <name type="common">Snakehead murrel</name>
    <name type="synonym">Ophicephalus striatus</name>
    <dbReference type="NCBI Taxonomy" id="64152"/>
    <lineage>
        <taxon>Eukaryota</taxon>
        <taxon>Metazoa</taxon>
        <taxon>Chordata</taxon>
        <taxon>Craniata</taxon>
        <taxon>Vertebrata</taxon>
        <taxon>Euteleostomi</taxon>
        <taxon>Actinopterygii</taxon>
        <taxon>Neopterygii</taxon>
        <taxon>Teleostei</taxon>
        <taxon>Neoteleostei</taxon>
        <taxon>Acanthomorphata</taxon>
        <taxon>Anabantaria</taxon>
        <taxon>Anabantiformes</taxon>
        <taxon>Channoidei</taxon>
        <taxon>Channidae</taxon>
        <taxon>Channa</taxon>
    </lineage>
</organism>
<name>A0AA88MNT7_CHASR</name>